<comment type="caution">
    <text evidence="1">The sequence shown here is derived from an EMBL/GenBank/DDBJ whole genome shotgun (WGS) entry which is preliminary data.</text>
</comment>
<evidence type="ECO:0000313" key="2">
    <source>
        <dbReference type="Proteomes" id="UP000282196"/>
    </source>
</evidence>
<protein>
    <submittedName>
        <fullName evidence="1">Uncharacterized protein</fullName>
    </submittedName>
</protein>
<dbReference type="GO" id="GO:0005975">
    <property type="term" value="P:carbohydrate metabolic process"/>
    <property type="evidence" value="ECO:0007669"/>
    <property type="project" value="InterPro"/>
</dbReference>
<keyword evidence="2" id="KW-1185">Reference proteome</keyword>
<dbReference type="InterPro" id="IPR012341">
    <property type="entry name" value="6hp_glycosidase-like_sf"/>
</dbReference>
<dbReference type="EMBL" id="BGZP01000024">
    <property type="protein sequence ID" value="GBR77681.1"/>
    <property type="molecule type" value="Genomic_DNA"/>
</dbReference>
<proteinExistence type="predicted"/>
<dbReference type="Proteomes" id="UP000282196">
    <property type="component" value="Unassembled WGS sequence"/>
</dbReference>
<accession>A0A388TLN0</accession>
<dbReference type="AlphaFoldDB" id="A0A388TLN0"/>
<gene>
    <name evidence="1" type="ORF">RDn1_340</name>
</gene>
<sequence length="237" mass="26422">TGDKEFLKDNYSIIKRGAKWILGKAQSNLKLDPGYRGIMPPGLSAEHFGLNDYYYWDDFWSLAGLQSAVQACEALDKKGSSLTRGLLKLQNAVDTSLRYAEAHLGQAIMPISPSRRMDSAAVGCLSAYYPCRVYAYDDQRLLNTVKYLHEKCFIKGGFFHDVNHSGYGTYLTMHIAQCYIGQRSAKAIDILGWLLKVASPTWCWPEAIHPRTLGGTIGDGHHGWAAADLCLLIRNML</sequence>
<evidence type="ECO:0000313" key="1">
    <source>
        <dbReference type="EMBL" id="GBR77681.1"/>
    </source>
</evidence>
<dbReference type="Gene3D" id="1.50.10.10">
    <property type="match status" value="1"/>
</dbReference>
<feature type="non-terminal residue" evidence="1">
    <location>
        <position position="1"/>
    </location>
</feature>
<name>A0A388TLN0_9BACT</name>
<dbReference type="SUPFAM" id="SSF48208">
    <property type="entry name" value="Six-hairpin glycosidases"/>
    <property type="match status" value="1"/>
</dbReference>
<dbReference type="InterPro" id="IPR008928">
    <property type="entry name" value="6-hairpin_glycosidase_sf"/>
</dbReference>
<reference evidence="1 2" key="1">
    <citation type="journal article" date="2019" name="ISME J.">
        <title>Genome analyses of uncultured TG2/ZB3 bacteria in 'Margulisbacteria' specifically attached to ectosymbiotic spirochetes of protists in the termite gut.</title>
        <authorList>
            <person name="Utami Y.D."/>
            <person name="Kuwahara H."/>
            <person name="Igai K."/>
            <person name="Murakami T."/>
            <person name="Sugaya K."/>
            <person name="Morikawa T."/>
            <person name="Nagura Y."/>
            <person name="Yuki M."/>
            <person name="Deevong P."/>
            <person name="Inoue T."/>
            <person name="Kihara K."/>
            <person name="Lo N."/>
            <person name="Yamada A."/>
            <person name="Ohkuma M."/>
            <person name="Hongoh Y."/>
        </authorList>
    </citation>
    <scope>NUCLEOTIDE SEQUENCE [LARGE SCALE GENOMIC DNA]</scope>
    <source>
        <strain evidence="1">RsDinE6-01</strain>
    </source>
</reference>
<organism evidence="1 2">
    <name type="scientific">Candidatus Termititenax dinenymphae</name>
    <dbReference type="NCBI Taxonomy" id="2218523"/>
    <lineage>
        <taxon>Bacteria</taxon>
        <taxon>Bacillati</taxon>
        <taxon>Candidatus Margulisiibacteriota</taxon>
        <taxon>Candidatus Termititenacia</taxon>
        <taxon>Candidatus Termititenacales</taxon>
        <taxon>Candidatus Termititenacaceae</taxon>
        <taxon>Candidatus Termititenax</taxon>
    </lineage>
</organism>